<protein>
    <recommendedName>
        <fullName evidence="6">Reticulon-like protein</fullName>
    </recommendedName>
</protein>
<dbReference type="VEuPathDB" id="FungiDB:T551_01012"/>
<keyword evidence="9" id="KW-1185">Reference proteome</keyword>
<evidence type="ECO:0000256" key="2">
    <source>
        <dbReference type="ARBA" id="ARBA00022692"/>
    </source>
</evidence>
<accession>A0A0W4ZTP0</accession>
<evidence type="ECO:0000259" key="7">
    <source>
        <dbReference type="PROSITE" id="PS50845"/>
    </source>
</evidence>
<name>A0A0W4ZTP0_PNEJ7</name>
<dbReference type="eggNOG" id="ENOG502SA83">
    <property type="taxonomic scope" value="Eukaryota"/>
</dbReference>
<dbReference type="Pfam" id="PF02453">
    <property type="entry name" value="Reticulon"/>
    <property type="match status" value="1"/>
</dbReference>
<evidence type="ECO:0000256" key="4">
    <source>
        <dbReference type="ARBA" id="ARBA00022989"/>
    </source>
</evidence>
<evidence type="ECO:0000256" key="5">
    <source>
        <dbReference type="ARBA" id="ARBA00023136"/>
    </source>
</evidence>
<feature type="transmembrane region" description="Helical" evidence="6">
    <location>
        <begin position="171"/>
        <end position="189"/>
    </location>
</feature>
<dbReference type="OrthoDB" id="567788at2759"/>
<gene>
    <name evidence="8" type="ORF">T551_01012</name>
</gene>
<comment type="subcellular location">
    <subcellularLocation>
        <location evidence="1 6">Endoplasmic reticulum membrane</location>
        <topology evidence="1 6">Multi-pass membrane protein</topology>
    </subcellularLocation>
</comment>
<proteinExistence type="predicted"/>
<comment type="caution">
    <text evidence="8">The sequence shown here is derived from an EMBL/GenBank/DDBJ whole genome shotgun (WGS) entry which is preliminary data.</text>
</comment>
<organism evidence="8 9">
    <name type="scientific">Pneumocystis jirovecii (strain RU7)</name>
    <name type="common">Human pneumocystis pneumonia agent</name>
    <dbReference type="NCBI Taxonomy" id="1408657"/>
    <lineage>
        <taxon>Eukaryota</taxon>
        <taxon>Fungi</taxon>
        <taxon>Dikarya</taxon>
        <taxon>Ascomycota</taxon>
        <taxon>Taphrinomycotina</taxon>
        <taxon>Pneumocystomycetes</taxon>
        <taxon>Pneumocystaceae</taxon>
        <taxon>Pneumocystis</taxon>
    </lineage>
</organism>
<keyword evidence="5 6" id="KW-0472">Membrane</keyword>
<evidence type="ECO:0000256" key="3">
    <source>
        <dbReference type="ARBA" id="ARBA00022824"/>
    </source>
</evidence>
<dbReference type="InterPro" id="IPR003388">
    <property type="entry name" value="Reticulon"/>
</dbReference>
<dbReference type="GO" id="GO:0005789">
    <property type="term" value="C:endoplasmic reticulum membrane"/>
    <property type="evidence" value="ECO:0007669"/>
    <property type="project" value="UniProtKB-SubCell"/>
</dbReference>
<dbReference type="EMBL" id="LFWA01000004">
    <property type="protein sequence ID" value="KTW31751.1"/>
    <property type="molecule type" value="Genomic_DNA"/>
</dbReference>
<sequence length="299" mass="34095">MEERKDSEHCSIKEHSDAYSLTKKQTISFESPVSLSKYYLFFFDLFTWKYPRNSGTILGGIVALLLFSSIVNIPHLIFRTAWIVFASSTIIEITGRSVFKQPNGFISQFAPSFYSISRESLNNITDKLCDLINFILYGIQELLFVKKIKYTAIAFAVSWISFILVQFFSFVHIILLATLLAFTIPSFYIKYQKIIDKNFAYISSLANKYSNVIKDHAGNCTEKAVKELSFNFIKLGTKINGDINKFKIGFMKDKFLLNLKIKKTKQTILSKTSVPDVSNTQEILNEGIEKHDTGVPVTT</sequence>
<dbReference type="RefSeq" id="XP_018230443.1">
    <property type="nucleotide sequence ID" value="XM_018373275.1"/>
</dbReference>
<keyword evidence="4 6" id="KW-1133">Transmembrane helix</keyword>
<evidence type="ECO:0000256" key="6">
    <source>
        <dbReference type="RuleBase" id="RU363132"/>
    </source>
</evidence>
<feature type="transmembrane region" description="Helical" evidence="6">
    <location>
        <begin position="57"/>
        <end position="78"/>
    </location>
</feature>
<keyword evidence="3 6" id="KW-0256">Endoplasmic reticulum</keyword>
<dbReference type="PROSITE" id="PS50845">
    <property type="entry name" value="RETICULON"/>
    <property type="match status" value="1"/>
</dbReference>
<dbReference type="GeneID" id="28939530"/>
<evidence type="ECO:0000313" key="8">
    <source>
        <dbReference type="EMBL" id="KTW31751.1"/>
    </source>
</evidence>
<evidence type="ECO:0000256" key="1">
    <source>
        <dbReference type="ARBA" id="ARBA00004477"/>
    </source>
</evidence>
<evidence type="ECO:0000313" key="9">
    <source>
        <dbReference type="Proteomes" id="UP000053447"/>
    </source>
</evidence>
<dbReference type="Proteomes" id="UP000053447">
    <property type="component" value="Unassembled WGS sequence"/>
</dbReference>
<dbReference type="STRING" id="1408657.A0A0W4ZTP0"/>
<dbReference type="AlphaFoldDB" id="A0A0W4ZTP0"/>
<reference evidence="9" key="1">
    <citation type="journal article" date="2016" name="Nat. Commun.">
        <title>Genome analysis of three Pneumocystis species reveals adaptation mechanisms to life exclusively in mammalian hosts.</title>
        <authorList>
            <person name="Ma L."/>
            <person name="Chen Z."/>
            <person name="Huang D.W."/>
            <person name="Kutty G."/>
            <person name="Ishihara M."/>
            <person name="Wang H."/>
            <person name="Abouelleil A."/>
            <person name="Bishop L."/>
            <person name="Davey E."/>
            <person name="Deng R."/>
            <person name="Deng X."/>
            <person name="Fan L."/>
            <person name="Fantoni G."/>
            <person name="Fitzgerald M."/>
            <person name="Gogineni E."/>
            <person name="Goldberg J.M."/>
            <person name="Handley G."/>
            <person name="Hu X."/>
            <person name="Huber C."/>
            <person name="Jiao X."/>
            <person name="Jones K."/>
            <person name="Levin J.Z."/>
            <person name="Liu Y."/>
            <person name="Macdonald P."/>
            <person name="Melnikov A."/>
            <person name="Raley C."/>
            <person name="Sassi M."/>
            <person name="Sherman B.T."/>
            <person name="Song X."/>
            <person name="Sykes S."/>
            <person name="Tran B."/>
            <person name="Walsh L."/>
            <person name="Xia Y."/>
            <person name="Yang J."/>
            <person name="Young S."/>
            <person name="Zeng Q."/>
            <person name="Zheng X."/>
            <person name="Stephens R."/>
            <person name="Nusbaum C."/>
            <person name="Birren B.W."/>
            <person name="Azadi P."/>
            <person name="Lempicki R.A."/>
            <person name="Cuomo C.A."/>
            <person name="Kovacs J.A."/>
        </authorList>
    </citation>
    <scope>NUCLEOTIDE SEQUENCE [LARGE SCALE GENOMIC DNA]</scope>
    <source>
        <strain evidence="9">RU7</strain>
    </source>
</reference>
<feature type="domain" description="Reticulon" evidence="7">
    <location>
        <begin position="42"/>
        <end position="226"/>
    </location>
</feature>
<keyword evidence="2 6" id="KW-0812">Transmembrane</keyword>